<reference evidence="8" key="1">
    <citation type="journal article" date="2020" name="Stud. Mycol.">
        <title>101 Dothideomycetes genomes: a test case for predicting lifestyles and emergence of pathogens.</title>
        <authorList>
            <person name="Haridas S."/>
            <person name="Albert R."/>
            <person name="Binder M."/>
            <person name="Bloem J."/>
            <person name="Labutti K."/>
            <person name="Salamov A."/>
            <person name="Andreopoulos B."/>
            <person name="Baker S."/>
            <person name="Barry K."/>
            <person name="Bills G."/>
            <person name="Bluhm B."/>
            <person name="Cannon C."/>
            <person name="Castanera R."/>
            <person name="Culley D."/>
            <person name="Daum C."/>
            <person name="Ezra D."/>
            <person name="Gonzalez J."/>
            <person name="Henrissat B."/>
            <person name="Kuo A."/>
            <person name="Liang C."/>
            <person name="Lipzen A."/>
            <person name="Lutzoni F."/>
            <person name="Magnuson J."/>
            <person name="Mondo S."/>
            <person name="Nolan M."/>
            <person name="Ohm R."/>
            <person name="Pangilinan J."/>
            <person name="Park H.-J."/>
            <person name="Ramirez L."/>
            <person name="Alfaro M."/>
            <person name="Sun H."/>
            <person name="Tritt A."/>
            <person name="Yoshinaga Y."/>
            <person name="Zwiers L.-H."/>
            <person name="Turgeon B."/>
            <person name="Goodwin S."/>
            <person name="Spatafora J."/>
            <person name="Crous P."/>
            <person name="Grigoriev I."/>
        </authorList>
    </citation>
    <scope>NUCLEOTIDE SEQUENCE</scope>
    <source>
        <strain evidence="8">CBS 113979</strain>
    </source>
</reference>
<dbReference type="InterPro" id="IPR036396">
    <property type="entry name" value="Cyt_P450_sf"/>
</dbReference>
<gene>
    <name evidence="8" type="ORF">K402DRAFT_340587</name>
</gene>
<name>A0A6G1GN53_9PEZI</name>
<feature type="binding site" description="axial binding residue" evidence="5">
    <location>
        <position position="447"/>
    </location>
    <ligand>
        <name>heme</name>
        <dbReference type="ChEBI" id="CHEBI:30413"/>
    </ligand>
    <ligandPart>
        <name>Fe</name>
        <dbReference type="ChEBI" id="CHEBI:18248"/>
    </ligandPart>
</feature>
<dbReference type="OrthoDB" id="1103324at2759"/>
<keyword evidence="3 6" id="KW-0560">Oxidoreductase</keyword>
<comment type="similarity">
    <text evidence="1 6">Belongs to the cytochrome P450 family.</text>
</comment>
<dbReference type="InterPro" id="IPR001128">
    <property type="entry name" value="Cyt_P450"/>
</dbReference>
<feature type="transmembrane region" description="Helical" evidence="7">
    <location>
        <begin position="15"/>
        <end position="37"/>
    </location>
</feature>
<keyword evidence="7" id="KW-0812">Transmembrane</keyword>
<dbReference type="InterPro" id="IPR002401">
    <property type="entry name" value="Cyt_P450_E_grp-I"/>
</dbReference>
<keyword evidence="7" id="KW-0472">Membrane</keyword>
<dbReference type="PRINTS" id="PR00463">
    <property type="entry name" value="EP450I"/>
</dbReference>
<dbReference type="PANTHER" id="PTHR46300">
    <property type="entry name" value="P450, PUTATIVE (EUROFUNG)-RELATED-RELATED"/>
    <property type="match status" value="1"/>
</dbReference>
<keyword evidence="4 5" id="KW-0408">Iron</keyword>
<dbReference type="SUPFAM" id="SSF48264">
    <property type="entry name" value="Cytochrome P450"/>
    <property type="match status" value="1"/>
</dbReference>
<dbReference type="EMBL" id="ML977185">
    <property type="protein sequence ID" value="KAF1982396.1"/>
    <property type="molecule type" value="Genomic_DNA"/>
</dbReference>
<evidence type="ECO:0000256" key="3">
    <source>
        <dbReference type="ARBA" id="ARBA00023002"/>
    </source>
</evidence>
<dbReference type="PANTHER" id="PTHR46300:SF11">
    <property type="entry name" value="OXIDOREDUCTASE, PUTATIVE-RELATED"/>
    <property type="match status" value="1"/>
</dbReference>
<dbReference type="AlphaFoldDB" id="A0A6G1GN53"/>
<protein>
    <submittedName>
        <fullName evidence="8">Cytochrome P450</fullName>
    </submittedName>
</protein>
<dbReference type="GO" id="GO:0004497">
    <property type="term" value="F:monooxygenase activity"/>
    <property type="evidence" value="ECO:0007669"/>
    <property type="project" value="UniProtKB-KW"/>
</dbReference>
<keyword evidence="6" id="KW-0503">Monooxygenase</keyword>
<dbReference type="InterPro" id="IPR017972">
    <property type="entry name" value="Cyt_P450_CS"/>
</dbReference>
<proteinExistence type="inferred from homology"/>
<evidence type="ECO:0000313" key="9">
    <source>
        <dbReference type="Proteomes" id="UP000800041"/>
    </source>
</evidence>
<evidence type="ECO:0000256" key="2">
    <source>
        <dbReference type="ARBA" id="ARBA00022723"/>
    </source>
</evidence>
<dbReference type="Gene3D" id="1.10.630.10">
    <property type="entry name" value="Cytochrome P450"/>
    <property type="match status" value="1"/>
</dbReference>
<evidence type="ECO:0000256" key="1">
    <source>
        <dbReference type="ARBA" id="ARBA00010617"/>
    </source>
</evidence>
<sequence>MTLTKVAAFAGSNPVITWLTASFCLLTAFTFLILAHFKPIGKRGSKTRLPPGPQGLPLVGNLFDIARCVQDPDHTFLTSLSQYGEMATVHLGSKTWIFLNSSRVIHEIFNKRSAVTNGRGELPISSGIISRDERSVLSHVDKWTEKRRVMHSLLSGTALKTYGDFQELESNQMMANYIKEPQRWYHHHFRYANSVMLRITYGEKLPMGEKDLEDLNYVQAMFLKTLGTSVVDWFPDLAKLPRFLQVWRPYWNKLGDKTYDVYSTWWLPIKRRIADGTAPPSFVRDVLLNESTKFTGSDQSAMYLAMVLIEAGSGTTKETLNIMVMAAICHPDKFRKARAELDRVCGPNAERMPMLADMEELKYVCALAKELLRWKPIFRFATEHVATADVEFEGYYFPAGVAFVINGICAANDWEDPKEFKPERYLDGHETDALHGNWQFGGGRRVCVGYRLGFRSIILNVARLIYCFDYAANGEFDSRIIEGVGAEEPFPAKVSVRSKAHEELISQEARKQDTSGM</sequence>
<dbReference type="Proteomes" id="UP000800041">
    <property type="component" value="Unassembled WGS sequence"/>
</dbReference>
<comment type="cofactor">
    <cofactor evidence="5">
        <name>heme</name>
        <dbReference type="ChEBI" id="CHEBI:30413"/>
    </cofactor>
</comment>
<evidence type="ECO:0000256" key="4">
    <source>
        <dbReference type="ARBA" id="ARBA00023004"/>
    </source>
</evidence>
<dbReference type="InterPro" id="IPR050364">
    <property type="entry name" value="Cytochrome_P450_fung"/>
</dbReference>
<dbReference type="CDD" id="cd11065">
    <property type="entry name" value="CYP64-like"/>
    <property type="match status" value="1"/>
</dbReference>
<evidence type="ECO:0000256" key="6">
    <source>
        <dbReference type="RuleBase" id="RU000461"/>
    </source>
</evidence>
<keyword evidence="2 5" id="KW-0479">Metal-binding</keyword>
<dbReference type="GO" id="GO:0005506">
    <property type="term" value="F:iron ion binding"/>
    <property type="evidence" value="ECO:0007669"/>
    <property type="project" value="InterPro"/>
</dbReference>
<evidence type="ECO:0000256" key="7">
    <source>
        <dbReference type="SAM" id="Phobius"/>
    </source>
</evidence>
<dbReference type="GO" id="GO:0020037">
    <property type="term" value="F:heme binding"/>
    <property type="evidence" value="ECO:0007669"/>
    <property type="project" value="InterPro"/>
</dbReference>
<dbReference type="Pfam" id="PF00067">
    <property type="entry name" value="p450"/>
    <property type="match status" value="1"/>
</dbReference>
<evidence type="ECO:0000256" key="5">
    <source>
        <dbReference type="PIRSR" id="PIRSR602401-1"/>
    </source>
</evidence>
<accession>A0A6G1GN53</accession>
<dbReference type="GO" id="GO:0016705">
    <property type="term" value="F:oxidoreductase activity, acting on paired donors, with incorporation or reduction of molecular oxygen"/>
    <property type="evidence" value="ECO:0007669"/>
    <property type="project" value="InterPro"/>
</dbReference>
<organism evidence="8 9">
    <name type="scientific">Aulographum hederae CBS 113979</name>
    <dbReference type="NCBI Taxonomy" id="1176131"/>
    <lineage>
        <taxon>Eukaryota</taxon>
        <taxon>Fungi</taxon>
        <taxon>Dikarya</taxon>
        <taxon>Ascomycota</taxon>
        <taxon>Pezizomycotina</taxon>
        <taxon>Dothideomycetes</taxon>
        <taxon>Pleosporomycetidae</taxon>
        <taxon>Aulographales</taxon>
        <taxon>Aulographaceae</taxon>
    </lineage>
</organism>
<dbReference type="PROSITE" id="PS00086">
    <property type="entry name" value="CYTOCHROME_P450"/>
    <property type="match status" value="1"/>
</dbReference>
<keyword evidence="5 6" id="KW-0349">Heme</keyword>
<keyword evidence="9" id="KW-1185">Reference proteome</keyword>
<keyword evidence="7" id="KW-1133">Transmembrane helix</keyword>
<evidence type="ECO:0000313" key="8">
    <source>
        <dbReference type="EMBL" id="KAF1982396.1"/>
    </source>
</evidence>